<sequence>MRFSSVALILASTATILAAPAPVPDQGEALSDSVLVRVYAEKDFKGELLKIGTTKAVDEHPENGGSNAVCFSVKPNFASSVYLASFQYPGRNGFRPSACKLYAYVAAHCSRVSIRRT</sequence>
<organism evidence="2 3">
    <name type="scientific">Paraphaeosphaeria minitans</name>
    <dbReference type="NCBI Taxonomy" id="565426"/>
    <lineage>
        <taxon>Eukaryota</taxon>
        <taxon>Fungi</taxon>
        <taxon>Dikarya</taxon>
        <taxon>Ascomycota</taxon>
        <taxon>Pezizomycotina</taxon>
        <taxon>Dothideomycetes</taxon>
        <taxon>Pleosporomycetidae</taxon>
        <taxon>Pleosporales</taxon>
        <taxon>Massarineae</taxon>
        <taxon>Didymosphaeriaceae</taxon>
        <taxon>Paraphaeosphaeria</taxon>
    </lineage>
</organism>
<keyword evidence="1" id="KW-0732">Signal</keyword>
<name>A0A9P6GB74_9PLEO</name>
<dbReference type="OrthoDB" id="10397963at2759"/>
<accession>A0A9P6GB74</accession>
<feature type="signal peptide" evidence="1">
    <location>
        <begin position="1"/>
        <end position="18"/>
    </location>
</feature>
<gene>
    <name evidence="2" type="ORF">PMIN01_10022</name>
</gene>
<dbReference type="Proteomes" id="UP000756921">
    <property type="component" value="Unassembled WGS sequence"/>
</dbReference>
<evidence type="ECO:0000313" key="2">
    <source>
        <dbReference type="EMBL" id="KAF9732093.1"/>
    </source>
</evidence>
<dbReference type="AlphaFoldDB" id="A0A9P6GB74"/>
<keyword evidence="3" id="KW-1185">Reference proteome</keyword>
<evidence type="ECO:0000256" key="1">
    <source>
        <dbReference type="SAM" id="SignalP"/>
    </source>
</evidence>
<comment type="caution">
    <text evidence="2">The sequence shown here is derived from an EMBL/GenBank/DDBJ whole genome shotgun (WGS) entry which is preliminary data.</text>
</comment>
<feature type="chain" id="PRO_5040240607" evidence="1">
    <location>
        <begin position="19"/>
        <end position="117"/>
    </location>
</feature>
<reference evidence="2" key="1">
    <citation type="journal article" date="2020" name="Mol. Plant Microbe Interact.">
        <title>Genome Sequence of the Biocontrol Agent Coniothyrium minitans strain Conio (IMI 134523).</title>
        <authorList>
            <person name="Patel D."/>
            <person name="Shittu T.A."/>
            <person name="Baroncelli R."/>
            <person name="Muthumeenakshi S."/>
            <person name="Osborne T.H."/>
            <person name="Janganan T.K."/>
            <person name="Sreenivasaprasad S."/>
        </authorList>
    </citation>
    <scope>NUCLEOTIDE SEQUENCE</scope>
    <source>
        <strain evidence="2">Conio</strain>
    </source>
</reference>
<evidence type="ECO:0000313" key="3">
    <source>
        <dbReference type="Proteomes" id="UP000756921"/>
    </source>
</evidence>
<dbReference type="EMBL" id="WJXW01000011">
    <property type="protein sequence ID" value="KAF9732093.1"/>
    <property type="molecule type" value="Genomic_DNA"/>
</dbReference>
<proteinExistence type="predicted"/>
<protein>
    <submittedName>
        <fullName evidence="2">Uncharacterized protein</fullName>
    </submittedName>
</protein>